<dbReference type="EMBL" id="JAQNDL010000003">
    <property type="protein sequence ID" value="MDC0722067.1"/>
    <property type="molecule type" value="Genomic_DNA"/>
</dbReference>
<dbReference type="RefSeq" id="WP_272090564.1">
    <property type="nucleotide sequence ID" value="NZ_JAQNDL010000003.1"/>
</dbReference>
<evidence type="ECO:0000313" key="3">
    <source>
        <dbReference type="Proteomes" id="UP001221686"/>
    </source>
</evidence>
<organism evidence="2 3">
    <name type="scientific">Nannocystis bainbridge</name>
    <dbReference type="NCBI Taxonomy" id="2995303"/>
    <lineage>
        <taxon>Bacteria</taxon>
        <taxon>Pseudomonadati</taxon>
        <taxon>Myxococcota</taxon>
        <taxon>Polyangia</taxon>
        <taxon>Nannocystales</taxon>
        <taxon>Nannocystaceae</taxon>
        <taxon>Nannocystis</taxon>
    </lineage>
</organism>
<sequence>MRESSRWWSGVLAAGLVVAGCRPRPETPTASPTTAPVAAPPTTRKPAGPPAVALARAPIDLLPERTGVVVSAASVRHLLRVVDVAALIGTYRPFYEQASAYLEQMLGVNLLDPGRWPEIGVDPDRPIGMALLDAGSGASCYFFSLTDPLRFREFVDRAGTKLGGSVDLVFEDRGIVLAHEPGAPHQLVLRDEFAFLVLVSSPQLAPYDFARELASVDPARGLSASPRWQQAMTPVLTRDLIAFVDVAGRLRADIEASRRSEEKATSWAEQELQRLREHGAPAEDIARWEQVAAEQEAMDRQQRERRQRDQEVWRALFGPLGPIALGLSLGPEAITGTARTRAPETALLRKALQPGTTPPLAITAASERVLLGTSGNLDVNEGLAALDVLLRADGQSVDALFATLQREIGGEPRTALELLDGAVSFALTTADARALARAGNKAELGFNLALGFKSATTAATLVAVTMAKIPGSSLGRSGLKVKRGKGGGHVVTVPAWRDVHVALVGSTLTISTDPKFAPQVERGSARKWQPRVAQVGPIVTSAGAAATLMLDHALPLGIFMGRAGDEGERWDPSRNQPYWRFPSATQGALEKVPQSPGYRARLKEWLRLDAKIAKVEAAQQRRRREMTLAAADSLGMMAVNLRETAEGLEAEGGQFFGPGGLTRTIERMIEGLAATETDYSLHEERGRIEQELQEIRIRDLERALGVRAGE</sequence>
<reference evidence="2 3" key="1">
    <citation type="submission" date="2022-11" db="EMBL/GenBank/DDBJ databases">
        <title>Minimal conservation of predation-associated metabolite biosynthetic gene clusters underscores biosynthetic potential of Myxococcota including descriptions for ten novel species: Archangium lansinium sp. nov., Myxococcus landrumus sp. nov., Nannocystis bai.</title>
        <authorList>
            <person name="Ahearne A."/>
            <person name="Stevens C."/>
            <person name="Dowd S."/>
        </authorList>
    </citation>
    <scope>NUCLEOTIDE SEQUENCE [LARGE SCALE GENOMIC DNA]</scope>
    <source>
        <strain evidence="2 3">BB15-2</strain>
    </source>
</reference>
<evidence type="ECO:0000256" key="1">
    <source>
        <dbReference type="SAM" id="MobiDB-lite"/>
    </source>
</evidence>
<dbReference type="PROSITE" id="PS51257">
    <property type="entry name" value="PROKAR_LIPOPROTEIN"/>
    <property type="match status" value="1"/>
</dbReference>
<proteinExistence type="predicted"/>
<gene>
    <name evidence="2" type="ORF">POL25_34490</name>
</gene>
<name>A0ABT5E883_9BACT</name>
<protein>
    <submittedName>
        <fullName evidence="2">Uncharacterized protein</fullName>
    </submittedName>
</protein>
<keyword evidence="3" id="KW-1185">Reference proteome</keyword>
<feature type="compositionally biased region" description="Low complexity" evidence="1">
    <location>
        <begin position="27"/>
        <end position="46"/>
    </location>
</feature>
<accession>A0ABT5E883</accession>
<dbReference type="Proteomes" id="UP001221686">
    <property type="component" value="Unassembled WGS sequence"/>
</dbReference>
<evidence type="ECO:0000313" key="2">
    <source>
        <dbReference type="EMBL" id="MDC0722067.1"/>
    </source>
</evidence>
<feature type="region of interest" description="Disordered" evidence="1">
    <location>
        <begin position="22"/>
        <end position="49"/>
    </location>
</feature>
<comment type="caution">
    <text evidence="2">The sequence shown here is derived from an EMBL/GenBank/DDBJ whole genome shotgun (WGS) entry which is preliminary data.</text>
</comment>